<dbReference type="WBParaSite" id="PS1159_v2.g2065.t1">
    <property type="protein sequence ID" value="PS1159_v2.g2065.t1"/>
    <property type="gene ID" value="PS1159_v2.g2065"/>
</dbReference>
<evidence type="ECO:0000313" key="2">
    <source>
        <dbReference type="WBParaSite" id="PS1159_v2.g2065.t1"/>
    </source>
</evidence>
<reference evidence="2" key="1">
    <citation type="submission" date="2022-11" db="UniProtKB">
        <authorList>
            <consortium name="WormBaseParasite"/>
        </authorList>
    </citation>
    <scope>IDENTIFICATION</scope>
</reference>
<accession>A0AC35FTB4</accession>
<dbReference type="Proteomes" id="UP000887580">
    <property type="component" value="Unplaced"/>
</dbReference>
<name>A0AC35FTB4_9BILA</name>
<sequence>MKKRTKLIISAVIVVVVILVAVGVTLGIILSKKKKDDSPATSTTTVWTTTTASLGDDITSNSTFPNGSYPIDINQLKPGSPSSAPIEITIADLNQLGITVDNSSFIAETGRQSFFYIRLPLATTTTSAETTLSTKVEEQTDIGIRFGDSPLITVIPLSLINTENSGVSMIGTLPDSSTVYQIKITMAENMCSSSAEGACTVVNWQPYSIYDANIGSPANFTTNLPVACGSQCDAASDSLCASSSCTTCDGQQVAGENTPVTRRYTMGRTSGNLTFVYQTYTVPDRIRVFYENSPIFDSGCIGTEDEMSKEIYFSGNSQELRVDVEPNCDGTTSTAWYFTLPCLPPCSRATDKVVLQADKKDIVNGGKAYITEIPQMPSLIAYYCGNQSSTVNYTFTLGYQYQVNYSNPMTKKCDYNFQESEKEWHITNIFNDKISGGTAVFTWKDSEQNTGTINFEILGKNPTASSAMDYIQSESSLWYAQYIAYHESVGYQQFGYKVKTGYPTKSYDDGYGIFQITNPLPTCDNLWNWQSNCDAGITILSQKNAEATIWITRQRNQAREDTGNDVPVPCKIVEKCVFKDTGSTPIDDAETIKRFNGGYYCGWNRTKKCWYFNEVSSTTNVNYVKEICKLAPPSSDTCTNDEQTKNLCKN</sequence>
<proteinExistence type="predicted"/>
<protein>
    <submittedName>
        <fullName evidence="2">Transglycosylase SLT domain-containing protein</fullName>
    </submittedName>
</protein>
<evidence type="ECO:0000313" key="1">
    <source>
        <dbReference type="Proteomes" id="UP000887580"/>
    </source>
</evidence>
<organism evidence="1 2">
    <name type="scientific">Panagrolaimus sp. PS1159</name>
    <dbReference type="NCBI Taxonomy" id="55785"/>
    <lineage>
        <taxon>Eukaryota</taxon>
        <taxon>Metazoa</taxon>
        <taxon>Ecdysozoa</taxon>
        <taxon>Nematoda</taxon>
        <taxon>Chromadorea</taxon>
        <taxon>Rhabditida</taxon>
        <taxon>Tylenchina</taxon>
        <taxon>Panagrolaimomorpha</taxon>
        <taxon>Panagrolaimoidea</taxon>
        <taxon>Panagrolaimidae</taxon>
        <taxon>Panagrolaimus</taxon>
    </lineage>
</organism>